<dbReference type="SUPFAM" id="SSF55909">
    <property type="entry name" value="Pentein"/>
    <property type="match status" value="1"/>
</dbReference>
<dbReference type="Pfam" id="PF04371">
    <property type="entry name" value="PAD_porph"/>
    <property type="match status" value="1"/>
</dbReference>
<reference evidence="2 3" key="1">
    <citation type="journal article" date="2015" name="Nature">
        <title>rRNA introns, odd ribosomes, and small enigmatic genomes across a large radiation of phyla.</title>
        <authorList>
            <person name="Brown C.T."/>
            <person name="Hug L.A."/>
            <person name="Thomas B.C."/>
            <person name="Sharon I."/>
            <person name="Castelle C.J."/>
            <person name="Singh A."/>
            <person name="Wilkins M.J."/>
            <person name="Williams K.H."/>
            <person name="Banfield J.F."/>
        </authorList>
    </citation>
    <scope>NUCLEOTIDE SEQUENCE [LARGE SCALE GENOMIC DNA]</scope>
</reference>
<gene>
    <name evidence="2" type="ORF">UW82_C0004G0070</name>
</gene>
<evidence type="ECO:0000256" key="1">
    <source>
        <dbReference type="ARBA" id="ARBA00022801"/>
    </source>
</evidence>
<dbReference type="GO" id="GO:0047632">
    <property type="term" value="F:agmatine deiminase activity"/>
    <property type="evidence" value="ECO:0007669"/>
    <property type="project" value="TreeGrafter"/>
</dbReference>
<dbReference type="GO" id="GO:0004668">
    <property type="term" value="F:protein-arginine deiminase activity"/>
    <property type="evidence" value="ECO:0007669"/>
    <property type="project" value="InterPro"/>
</dbReference>
<comment type="caution">
    <text evidence="2">The sequence shown here is derived from an EMBL/GenBank/DDBJ whole genome shotgun (WGS) entry which is preliminary data.</text>
</comment>
<dbReference type="InterPro" id="IPR007466">
    <property type="entry name" value="Peptidyl-Arg-deiminase_porph"/>
</dbReference>
<dbReference type="PANTHER" id="PTHR31377:SF0">
    <property type="entry name" value="AGMATINE DEIMINASE-RELATED"/>
    <property type="match status" value="1"/>
</dbReference>
<dbReference type="Proteomes" id="UP000034504">
    <property type="component" value="Unassembled WGS sequence"/>
</dbReference>
<feature type="non-terminal residue" evidence="2">
    <location>
        <position position="262"/>
    </location>
</feature>
<evidence type="ECO:0000313" key="2">
    <source>
        <dbReference type="EMBL" id="KKT85064.1"/>
    </source>
</evidence>
<proteinExistence type="predicted"/>
<dbReference type="Gene3D" id="3.75.10.10">
    <property type="entry name" value="L-arginine/glycine Amidinotransferase, Chain A"/>
    <property type="match status" value="1"/>
</dbReference>
<name>A0A0G1NLG6_UNCKA</name>
<keyword evidence="1" id="KW-0378">Hydrolase</keyword>
<dbReference type="AlphaFoldDB" id="A0A0G1NLG6"/>
<protein>
    <submittedName>
        <fullName evidence="2">Peptidylarginine deiminase-like protein enzyme</fullName>
    </submittedName>
</protein>
<sequence length="262" mass="29544">MISETETNYVWFSGLLPKRFPGFFHDITRALEACGIEFGLLPHTKDIWCRDYMPVRVGRGKFVQFTYDPAYLVTKADRATITDPAKACKAIGIKPVISDIVLDGGNVVRHGSKVIMTRVVLASLDNAGYSREWLNAALKNLLKVDEVIFIQPERGDPFCHADGSVRFISDKLVAIDKPHKLHPEYGASLRSVLKQHGLSWIELPYSLDDDPRHKYSAVGNYVNFLAIGKTVFVPAYKGHEAQNREAVRKLSKWFREVVPIES</sequence>
<evidence type="ECO:0000313" key="3">
    <source>
        <dbReference type="Proteomes" id="UP000034504"/>
    </source>
</evidence>
<dbReference type="PANTHER" id="PTHR31377">
    <property type="entry name" value="AGMATINE DEIMINASE-RELATED"/>
    <property type="match status" value="1"/>
</dbReference>
<dbReference type="EMBL" id="LCJU01000004">
    <property type="protein sequence ID" value="KKT85064.1"/>
    <property type="molecule type" value="Genomic_DNA"/>
</dbReference>
<accession>A0A0G1NLG6</accession>
<dbReference type="GO" id="GO:0009446">
    <property type="term" value="P:putrescine biosynthetic process"/>
    <property type="evidence" value="ECO:0007669"/>
    <property type="project" value="InterPro"/>
</dbReference>
<organism evidence="2 3">
    <name type="scientific">candidate division WWE3 bacterium GW2011_GWC2_44_9</name>
    <dbReference type="NCBI Taxonomy" id="1619125"/>
    <lineage>
        <taxon>Bacteria</taxon>
        <taxon>Katanobacteria</taxon>
    </lineage>
</organism>